<dbReference type="RefSeq" id="WP_249282047.1">
    <property type="nucleotide sequence ID" value="NZ_JACRST010000002.1"/>
</dbReference>
<proteinExistence type="predicted"/>
<dbReference type="Proteomes" id="UP000653127">
    <property type="component" value="Unassembled WGS sequence"/>
</dbReference>
<feature type="compositionally biased region" description="Acidic residues" evidence="1">
    <location>
        <begin position="1255"/>
        <end position="1269"/>
    </location>
</feature>
<keyword evidence="4" id="KW-0238">DNA-binding</keyword>
<dbReference type="SUPFAM" id="SSF52540">
    <property type="entry name" value="P-loop containing nucleoside triphosphate hydrolases"/>
    <property type="match status" value="1"/>
</dbReference>
<evidence type="ECO:0000259" key="3">
    <source>
        <dbReference type="Pfam" id="PF14338"/>
    </source>
</evidence>
<evidence type="ECO:0000256" key="1">
    <source>
        <dbReference type="SAM" id="MobiDB-lite"/>
    </source>
</evidence>
<dbReference type="InterPro" id="IPR027417">
    <property type="entry name" value="P-loop_NTPase"/>
</dbReference>
<dbReference type="Pfam" id="PF14338">
    <property type="entry name" value="Mrr_N"/>
    <property type="match status" value="1"/>
</dbReference>
<keyword evidence="5" id="KW-1185">Reference proteome</keyword>
<dbReference type="EMBL" id="JACRST010000002">
    <property type="protein sequence ID" value="MBC8545898.1"/>
    <property type="molecule type" value="Genomic_DNA"/>
</dbReference>
<dbReference type="InterPro" id="IPR008571">
    <property type="entry name" value="HerA-like"/>
</dbReference>
<evidence type="ECO:0000313" key="4">
    <source>
        <dbReference type="EMBL" id="MBC8545898.1"/>
    </source>
</evidence>
<organism evidence="4 5">
    <name type="scientific">Ligaoa zhengdingensis</name>
    <dbReference type="NCBI Taxonomy" id="2763658"/>
    <lineage>
        <taxon>Bacteria</taxon>
        <taxon>Bacillati</taxon>
        <taxon>Bacillota</taxon>
        <taxon>Clostridia</taxon>
        <taxon>Eubacteriales</taxon>
        <taxon>Oscillospiraceae</taxon>
        <taxon>Ligaoa</taxon>
    </lineage>
</organism>
<feature type="domain" description="Type IV secretion system coupling protein TraD DNA-binding" evidence="2">
    <location>
        <begin position="1464"/>
        <end position="1509"/>
    </location>
</feature>
<feature type="domain" description="Restriction system protein Mrr-like N-terminal" evidence="3">
    <location>
        <begin position="1290"/>
        <end position="1371"/>
    </location>
</feature>
<comment type="caution">
    <text evidence="4">The sequence shown here is derived from an EMBL/GenBank/DDBJ whole genome shotgun (WGS) entry which is preliminary data.</text>
</comment>
<dbReference type="GO" id="GO:0003677">
    <property type="term" value="F:DNA binding"/>
    <property type="evidence" value="ECO:0007669"/>
    <property type="project" value="UniProtKB-KW"/>
</dbReference>
<dbReference type="PANTHER" id="PTHR42957">
    <property type="entry name" value="HELICASE MJ1565-RELATED"/>
    <property type="match status" value="1"/>
</dbReference>
<accession>A0A926I3V2</accession>
<reference evidence="4" key="1">
    <citation type="submission" date="2020-08" db="EMBL/GenBank/DDBJ databases">
        <title>Genome public.</title>
        <authorList>
            <person name="Liu C."/>
            <person name="Sun Q."/>
        </authorList>
    </citation>
    <scope>NUCLEOTIDE SEQUENCE</scope>
    <source>
        <strain evidence="4">NSJ-31</strain>
    </source>
</reference>
<evidence type="ECO:0000259" key="2">
    <source>
        <dbReference type="Pfam" id="PF10412"/>
    </source>
</evidence>
<gene>
    <name evidence="4" type="ORF">H8711_02950</name>
</gene>
<sequence length="1810" mass="203882">MNGSNSSSGRTGKSGSRRSYFCIRGENDSYSTALTEAYKAKSYVDFDGAITKWRNESAEYLAATPALVVLMGTEATDDKGSLEDSIYEISTKEMIAALKADYSAWFGDILAENNLDTEENRAALNTLYKTIFSSANVDVFTYSDFIDRLHDLSFGSMQELIAYICETLNTVWGIPSVIDGRSVPMVRSLKTGKPAKIIANAIRFIERADDIPTQSYEQKLHQKFQKYAEENEVDPGAGFPQETGLFVNYDEFETCVLDFMKGKDLDLNRSRLLAVDYAILDRIIGTKIQGADPKPKAPLVTGEPMEAYSRMFLLAANDFYAEYGICPDEIRVEIHKIILSNCTEDSKSDAYCNLCAFLGGILEFFRGAGIPSGAGELSFSYDCFGTPDPFDFEHFDAIPVACLKTAGKWGDPCKVILTLRLRGGGETHSYDFKWAFSPYAAWSNAFSYLDNVIDRAGEHVLLPTLVACENIQDYLACESEEEFYAQLSQLRDVVLYEEHRREVERYFGSSDAAAKFDSLCWNFKDFALQLSRRGFFHALAELQRVVAAYRDLMQYLHDHYADFTDVQREKIPLLLNCFMITSNQNVIGDCDMAEVLLPAYHPVLLEKIDAKLQFLRDGFAELMAQRATGAQSDQRLLAKLENLVQLSSITQGVDTIFKKAASFLTCKSMWEYYGVYYDAAVDTDLISGNSFGASIVTDDEDASAMLHVSPQSNIIVRNVMDYMRTFPARVDGLKIAFVAPTDMQHIVAAVHTIAKYLEDSAIVATIHLKLICLNSRKNSASYLRKWLDSYFDDERSVKVNTFLRYLSIDADSGVEELEGLLQHHDLCFVYNILSSVGVQFSPAVKEGGAADQAKFPMTLIPDTISATHGKSRKVNLSQSQFAAAQSQTQATHMVGYPDSIDRVYRAYRTLELSPIQERIIDTAHICCKWVVCIDQAIDRHMLETKNSKIIGFTTGEGRYGELNVTVSARKDLLRDIKHMLRKRITEKFANWDDARLQKAADYCVDGLSERMDGSRILKALNPYDYEIHSFLAYILTLQMLNMAAADDRYIVRSLISLDSYQHWFAEDGEKCKDNKRPDFMLIEIPNTPENLSPECLLHIEVKMIECKMGYRNGNQIAKAREQLEKGLRVMSGNWDPRNSGVMRRYWLNQLYRAIIFSPLNMENTAAGYHIIRDKIIGILDGRFEIDWTGDIFAFWLDENDDRLDEWEIVSSLPQELADQGIRLNSMACHTCGQLLIQKMLLPQEERSSTFQYNEVESEETGAEEAEEPAAGDSAAAVGSGETIPRTRDAYLPFLRFLADGQEHTRRDSLNWFKDEFNISVEDQRIKYPSNNHAKWETVLDFAITDFRKNGLLENSELARFHLTAFGAQLLDKINHEGPPQAFLSFVEAQRAVQMGQVEVEPEGSTERPGVESAPLAPADETPAGAPDAASTLEERQGLGAVRLLLGEETRTKEKYYWEFGNRELNNRHLLINGNSGCGKTYCIQGLLMEAALQGVSSVVFDYTGGFTNSKLDPVFKEALGDRIRQRIIRIEKIPINPFAKHEIQIDAELFVPENDVDIASKLAEIFSSVYALGDQQKSAVYSAVLAGVKAHGEAMNFQLMVEELERMGTSYAKTVVSKIQAFTDIDPFAVDEGFRWEDIRDSQGMVYVMQLTGYGRDIQILLTELMLWDIWSYSIKNGDESKPFILVLDEAQNLSHSDRSPSAKILTEGRKFGLSGWYATQFMKPQLSDDEIQRLQQAGQKLYFCPPDDGVTMVAKNIDINAQGAKEWAERLKKLKKGECVTCGSMVRGGKWVKYDPKVIKISSMEERLP</sequence>
<dbReference type="InterPro" id="IPR025745">
    <property type="entry name" value="Mrr-like_N_dom"/>
</dbReference>
<evidence type="ECO:0000313" key="5">
    <source>
        <dbReference type="Proteomes" id="UP000653127"/>
    </source>
</evidence>
<protein>
    <submittedName>
        <fullName evidence="4">Type IV secretion system DNA-binding domain-containing protein</fullName>
    </submittedName>
</protein>
<dbReference type="Gene3D" id="3.40.50.300">
    <property type="entry name" value="P-loop containing nucleotide triphosphate hydrolases"/>
    <property type="match status" value="2"/>
</dbReference>
<feature type="region of interest" description="Disordered" evidence="1">
    <location>
        <begin position="1398"/>
        <end position="1429"/>
    </location>
</feature>
<dbReference type="InterPro" id="IPR019476">
    <property type="entry name" value="T4SS_TraD_DNA-bd"/>
</dbReference>
<feature type="region of interest" description="Disordered" evidence="1">
    <location>
        <begin position="1249"/>
        <end position="1279"/>
    </location>
</feature>
<feature type="compositionally biased region" description="Low complexity" evidence="1">
    <location>
        <begin position="1270"/>
        <end position="1279"/>
    </location>
</feature>
<dbReference type="Pfam" id="PF10412">
    <property type="entry name" value="TrwB_AAD_bind"/>
    <property type="match status" value="1"/>
</dbReference>
<dbReference type="PANTHER" id="PTHR42957:SF1">
    <property type="entry name" value="HELICASE MJ1565-RELATED"/>
    <property type="match status" value="1"/>
</dbReference>
<name>A0A926I3V2_9FIRM</name>